<sequence length="200" mass="23368">MTTITWLQRKFGKEIYLGHTAKVKRMMNDPKITVDVEHLGIACKMGWLEIVRALIDHPNIVICLTHLADACFRNHIEIVRLLLSTPFVFPIRQCIDYACWGDHADILRLLLSDHRIYDWRYAANETTPRTNLNDYLCKACRLGKTDIVRVLLQDDRFNIHIQNIRCTVRYVDCYEQLCLLLDVHRLQLTISDHLIGKVIA</sequence>
<dbReference type="AlphaFoldDB" id="A0A6C0JU89"/>
<evidence type="ECO:0000313" key="1">
    <source>
        <dbReference type="EMBL" id="QHU08481.1"/>
    </source>
</evidence>
<protein>
    <submittedName>
        <fullName evidence="1">Uncharacterized protein</fullName>
    </submittedName>
</protein>
<name>A0A6C0JU89_9ZZZZ</name>
<accession>A0A6C0JU89</accession>
<dbReference type="EMBL" id="MN740697">
    <property type="protein sequence ID" value="QHU08481.1"/>
    <property type="molecule type" value="Genomic_DNA"/>
</dbReference>
<dbReference type="SUPFAM" id="SSF48403">
    <property type="entry name" value="Ankyrin repeat"/>
    <property type="match status" value="1"/>
</dbReference>
<reference evidence="1" key="1">
    <citation type="journal article" date="2020" name="Nature">
        <title>Giant virus diversity and host interactions through global metagenomics.</title>
        <authorList>
            <person name="Schulz F."/>
            <person name="Roux S."/>
            <person name="Paez-Espino D."/>
            <person name="Jungbluth S."/>
            <person name="Walsh D.A."/>
            <person name="Denef V.J."/>
            <person name="McMahon K.D."/>
            <person name="Konstantinidis K.T."/>
            <person name="Eloe-Fadrosh E.A."/>
            <person name="Kyrpides N.C."/>
            <person name="Woyke T."/>
        </authorList>
    </citation>
    <scope>NUCLEOTIDE SEQUENCE</scope>
    <source>
        <strain evidence="1">GVMAG-S-1062768-28</strain>
    </source>
</reference>
<dbReference type="Gene3D" id="1.25.40.20">
    <property type="entry name" value="Ankyrin repeat-containing domain"/>
    <property type="match status" value="1"/>
</dbReference>
<proteinExistence type="predicted"/>
<dbReference type="InterPro" id="IPR036770">
    <property type="entry name" value="Ankyrin_rpt-contain_sf"/>
</dbReference>
<organism evidence="1">
    <name type="scientific">viral metagenome</name>
    <dbReference type="NCBI Taxonomy" id="1070528"/>
    <lineage>
        <taxon>unclassified sequences</taxon>
        <taxon>metagenomes</taxon>
        <taxon>organismal metagenomes</taxon>
    </lineage>
</organism>